<dbReference type="OrthoDB" id="10295089at2759"/>
<dbReference type="EMBL" id="LSRX01000500">
    <property type="protein sequence ID" value="OLP95503.1"/>
    <property type="molecule type" value="Genomic_DNA"/>
</dbReference>
<dbReference type="AlphaFoldDB" id="A0A1Q9DK22"/>
<proteinExistence type="predicted"/>
<feature type="compositionally biased region" description="Polar residues" evidence="1">
    <location>
        <begin position="28"/>
        <end position="40"/>
    </location>
</feature>
<accession>A0A1Q9DK22</accession>
<feature type="compositionally biased region" description="Acidic residues" evidence="1">
    <location>
        <begin position="1"/>
        <end position="13"/>
    </location>
</feature>
<keyword evidence="3" id="KW-1185">Reference proteome</keyword>
<feature type="region of interest" description="Disordered" evidence="1">
    <location>
        <begin position="1"/>
        <end position="51"/>
    </location>
</feature>
<evidence type="ECO:0000313" key="2">
    <source>
        <dbReference type="EMBL" id="OLP95503.1"/>
    </source>
</evidence>
<sequence>MFEFDFDDLEEEPASGAKHAGRAGGRSAFSSKVPGSQQAPNGNAKAKAKVKEKEVGKAKAAMPVADAGACQAGNERPSFVSVRKVNRQDIEAENGDAALVDSHTAQARAATTKCLSPLAECQQKQAMPNATAAKKHCVVLLELPFSTLPSGRMEQFMSVEQAICYRYSYGFGTAIQPACNPFDYELAVRPACQLFS</sequence>
<dbReference type="Proteomes" id="UP000186817">
    <property type="component" value="Unassembled WGS sequence"/>
</dbReference>
<protein>
    <submittedName>
        <fullName evidence="2">Uncharacterized protein</fullName>
    </submittedName>
</protein>
<evidence type="ECO:0000313" key="3">
    <source>
        <dbReference type="Proteomes" id="UP000186817"/>
    </source>
</evidence>
<evidence type="ECO:0000256" key="1">
    <source>
        <dbReference type="SAM" id="MobiDB-lite"/>
    </source>
</evidence>
<reference evidence="2 3" key="1">
    <citation type="submission" date="2016-02" db="EMBL/GenBank/DDBJ databases">
        <title>Genome analysis of coral dinoflagellate symbionts highlights evolutionary adaptations to a symbiotic lifestyle.</title>
        <authorList>
            <person name="Aranda M."/>
            <person name="Li Y."/>
            <person name="Liew Y.J."/>
            <person name="Baumgarten S."/>
            <person name="Simakov O."/>
            <person name="Wilson M."/>
            <person name="Piel J."/>
            <person name="Ashoor H."/>
            <person name="Bougouffa S."/>
            <person name="Bajic V.B."/>
            <person name="Ryu T."/>
            <person name="Ravasi T."/>
            <person name="Bayer T."/>
            <person name="Micklem G."/>
            <person name="Kim H."/>
            <person name="Bhak J."/>
            <person name="Lajeunesse T.C."/>
            <person name="Voolstra C.R."/>
        </authorList>
    </citation>
    <scope>NUCLEOTIDE SEQUENCE [LARGE SCALE GENOMIC DNA]</scope>
    <source>
        <strain evidence="2 3">CCMP2467</strain>
    </source>
</reference>
<organism evidence="2 3">
    <name type="scientific">Symbiodinium microadriaticum</name>
    <name type="common">Dinoflagellate</name>
    <name type="synonym">Zooxanthella microadriatica</name>
    <dbReference type="NCBI Taxonomy" id="2951"/>
    <lineage>
        <taxon>Eukaryota</taxon>
        <taxon>Sar</taxon>
        <taxon>Alveolata</taxon>
        <taxon>Dinophyceae</taxon>
        <taxon>Suessiales</taxon>
        <taxon>Symbiodiniaceae</taxon>
        <taxon>Symbiodinium</taxon>
    </lineage>
</organism>
<name>A0A1Q9DK22_SYMMI</name>
<gene>
    <name evidence="2" type="ORF">AK812_SmicGene22358</name>
</gene>
<comment type="caution">
    <text evidence="2">The sequence shown here is derived from an EMBL/GenBank/DDBJ whole genome shotgun (WGS) entry which is preliminary data.</text>
</comment>